<reference evidence="1 2" key="1">
    <citation type="submission" date="2023-08" db="EMBL/GenBank/DDBJ databases">
        <title>Nocardioides seae sp. nov., a bacterium isolated from a soil.</title>
        <authorList>
            <person name="Wang X."/>
        </authorList>
    </citation>
    <scope>NUCLEOTIDE SEQUENCE [LARGE SCALE GENOMIC DNA]</scope>
    <source>
        <strain evidence="1 2">YZH12</strain>
    </source>
</reference>
<evidence type="ECO:0000313" key="1">
    <source>
        <dbReference type="EMBL" id="MDT9593287.1"/>
    </source>
</evidence>
<dbReference type="InterPro" id="IPR040701">
    <property type="entry name" value="Bact_RF_family2"/>
</dbReference>
<keyword evidence="2" id="KW-1185">Reference proteome</keyword>
<organism evidence="1 2">
    <name type="scientific">Nocardioides imazamoxiresistens</name>
    <dbReference type="NCBI Taxonomy" id="3231893"/>
    <lineage>
        <taxon>Bacteria</taxon>
        <taxon>Bacillati</taxon>
        <taxon>Actinomycetota</taxon>
        <taxon>Actinomycetes</taxon>
        <taxon>Propionibacteriales</taxon>
        <taxon>Nocardioidaceae</taxon>
        <taxon>Nocardioides</taxon>
    </lineage>
</organism>
<dbReference type="Proteomes" id="UP001268542">
    <property type="component" value="Unassembled WGS sequence"/>
</dbReference>
<evidence type="ECO:0008006" key="3">
    <source>
        <dbReference type="Google" id="ProtNLM"/>
    </source>
</evidence>
<protein>
    <recommendedName>
        <fullName evidence="3">Peptide chain release factor 2</fullName>
    </recommendedName>
</protein>
<dbReference type="Pfam" id="PF18844">
    <property type="entry name" value="baeRF_family2"/>
    <property type="match status" value="1"/>
</dbReference>
<comment type="caution">
    <text evidence="1">The sequence shown here is derived from an EMBL/GenBank/DDBJ whole genome shotgun (WGS) entry which is preliminary data.</text>
</comment>
<evidence type="ECO:0000313" key="2">
    <source>
        <dbReference type="Proteomes" id="UP001268542"/>
    </source>
</evidence>
<proteinExistence type="predicted"/>
<dbReference type="RefSeq" id="WP_315732753.1">
    <property type="nucleotide sequence ID" value="NZ_JAVYII010000004.1"/>
</dbReference>
<dbReference type="EMBL" id="JAVYII010000004">
    <property type="protein sequence ID" value="MDT9593287.1"/>
    <property type="molecule type" value="Genomic_DNA"/>
</dbReference>
<accession>A0ABU3PVL4</accession>
<sequence>MGERLLEPPQVPGQARRTIVAGPHGVLFDDTLPGDGRFPEVAEVAPLPDLAAWVSAAESRVPFAIALCDREGGDVSFLDAVDHRGAEVTTHGGRTLHEHQVGVEVAEPEYQRHSEQTWRRNAQDVAAALREGVRTRSLDLVLLAGDERARHLVADELTGLAVEVVHLASGSRAPGASADALWTEVEVAVAAHQAGREAAVLERLGAGEGQAGTAARGLDDVLDAFVRGQVEQLLVDLEAASELRVDPTAYPGLPVPAGLGDEAPADRVLIAVAAATQADVVVVPAAQTGGTPVNAVLRWADGPQPPQSR</sequence>
<gene>
    <name evidence="1" type="ORF">RDV89_09430</name>
</gene>
<name>A0ABU3PVL4_9ACTN</name>